<comment type="caution">
    <text evidence="6">The sequence shown here is derived from an EMBL/GenBank/DDBJ whole genome shotgun (WGS) entry which is preliminary data.</text>
</comment>
<feature type="modified residue" description="Phosphohistidine" evidence="2">
    <location>
        <position position="184"/>
    </location>
</feature>
<dbReference type="SUPFAM" id="SSF52172">
    <property type="entry name" value="CheY-like"/>
    <property type="match status" value="1"/>
</dbReference>
<evidence type="ECO:0000259" key="4">
    <source>
        <dbReference type="PROSITE" id="PS50110"/>
    </source>
</evidence>
<dbReference type="AlphaFoldDB" id="A0A7W8ILZ1"/>
<accession>A0A7W8ILZ1</accession>
<gene>
    <name evidence="6" type="ORF">HDF09_003614</name>
</gene>
<dbReference type="PANTHER" id="PTHR44591">
    <property type="entry name" value="STRESS RESPONSE REGULATOR PROTEIN 1"/>
    <property type="match status" value="1"/>
</dbReference>
<dbReference type="CDD" id="cd17546">
    <property type="entry name" value="REC_hyHK_CKI1_RcsC-like"/>
    <property type="match status" value="1"/>
</dbReference>
<dbReference type="InterPro" id="IPR036641">
    <property type="entry name" value="HPT_dom_sf"/>
</dbReference>
<dbReference type="Gene3D" id="3.40.50.2300">
    <property type="match status" value="1"/>
</dbReference>
<dbReference type="Proteomes" id="UP000568106">
    <property type="component" value="Unassembled WGS sequence"/>
</dbReference>
<dbReference type="CDD" id="cd00088">
    <property type="entry name" value="HPT"/>
    <property type="match status" value="1"/>
</dbReference>
<proteinExistence type="predicted"/>
<dbReference type="SUPFAM" id="SSF47226">
    <property type="entry name" value="Histidine-containing phosphotransfer domain, HPT domain"/>
    <property type="match status" value="1"/>
</dbReference>
<dbReference type="InterPro" id="IPR011006">
    <property type="entry name" value="CheY-like_superfamily"/>
</dbReference>
<dbReference type="Pfam" id="PF01627">
    <property type="entry name" value="Hpt"/>
    <property type="match status" value="1"/>
</dbReference>
<evidence type="ECO:0000259" key="5">
    <source>
        <dbReference type="PROSITE" id="PS50894"/>
    </source>
</evidence>
<dbReference type="Pfam" id="PF00072">
    <property type="entry name" value="Response_reg"/>
    <property type="match status" value="1"/>
</dbReference>
<evidence type="ECO:0000256" key="3">
    <source>
        <dbReference type="PROSITE-ProRule" id="PRU00169"/>
    </source>
</evidence>
<dbReference type="SMART" id="SM00448">
    <property type="entry name" value="REC"/>
    <property type="match status" value="1"/>
</dbReference>
<feature type="domain" description="Response regulatory" evidence="4">
    <location>
        <begin position="4"/>
        <end position="117"/>
    </location>
</feature>
<organism evidence="6 7">
    <name type="scientific">Tunturiibacter empetritectus</name>
    <dbReference type="NCBI Taxonomy" id="3069691"/>
    <lineage>
        <taxon>Bacteria</taxon>
        <taxon>Pseudomonadati</taxon>
        <taxon>Acidobacteriota</taxon>
        <taxon>Terriglobia</taxon>
        <taxon>Terriglobales</taxon>
        <taxon>Acidobacteriaceae</taxon>
        <taxon>Tunturiibacter</taxon>
    </lineage>
</organism>
<reference evidence="6" key="1">
    <citation type="submission" date="2020-08" db="EMBL/GenBank/DDBJ databases">
        <title>Genomic Encyclopedia of Type Strains, Phase IV (KMG-V): Genome sequencing to study the core and pangenomes of soil and plant-associated prokaryotes.</title>
        <authorList>
            <person name="Whitman W."/>
        </authorList>
    </citation>
    <scope>NUCLEOTIDE SEQUENCE [LARGE SCALE GENOMIC DNA]</scope>
    <source>
        <strain evidence="6">M8UP27</strain>
    </source>
</reference>
<keyword evidence="7" id="KW-1185">Reference proteome</keyword>
<name>A0A7W8ILZ1_9BACT</name>
<sequence length="238" mass="25524">MPVRVLIVDDDELSREVLTLLAERAGYEVEAVESGDAALVHVQRARPLPEVVLTDMQMPGTAGDELARRLRGLCGAGTLLLAMSGSEVEDGVGREFDGFLLKPFTMETLAGAISGGSARGEGGLSGTSGVVLDEGVYAKLMGSMRRSQLDELYALCLRDAETRVGRMRRAASDGEDAAYRKEAHAIKGGCGMVGALELQRLATSMEERGLCDDDVATLDEFMVACERLRRILVARESN</sequence>
<protein>
    <submittedName>
        <fullName evidence="6">CheY-like chemotaxis protein</fullName>
    </submittedName>
</protein>
<feature type="modified residue" description="4-aspartylphosphate" evidence="3">
    <location>
        <position position="55"/>
    </location>
</feature>
<dbReference type="GO" id="GO:0000160">
    <property type="term" value="P:phosphorelay signal transduction system"/>
    <property type="evidence" value="ECO:0007669"/>
    <property type="project" value="InterPro"/>
</dbReference>
<evidence type="ECO:0000313" key="6">
    <source>
        <dbReference type="EMBL" id="MBB5318915.1"/>
    </source>
</evidence>
<dbReference type="EMBL" id="JACHDY010000006">
    <property type="protein sequence ID" value="MBB5318915.1"/>
    <property type="molecule type" value="Genomic_DNA"/>
</dbReference>
<dbReference type="GO" id="GO:0004672">
    <property type="term" value="F:protein kinase activity"/>
    <property type="evidence" value="ECO:0007669"/>
    <property type="project" value="UniProtKB-ARBA"/>
</dbReference>
<keyword evidence="1 3" id="KW-0597">Phosphoprotein</keyword>
<dbReference type="PROSITE" id="PS50894">
    <property type="entry name" value="HPT"/>
    <property type="match status" value="1"/>
</dbReference>
<dbReference type="InterPro" id="IPR050595">
    <property type="entry name" value="Bact_response_regulator"/>
</dbReference>
<dbReference type="Gene3D" id="1.20.120.160">
    <property type="entry name" value="HPT domain"/>
    <property type="match status" value="1"/>
</dbReference>
<feature type="domain" description="HPt" evidence="5">
    <location>
        <begin position="145"/>
        <end position="235"/>
    </location>
</feature>
<evidence type="ECO:0000313" key="7">
    <source>
        <dbReference type="Proteomes" id="UP000568106"/>
    </source>
</evidence>
<dbReference type="PROSITE" id="PS50110">
    <property type="entry name" value="RESPONSE_REGULATORY"/>
    <property type="match status" value="1"/>
</dbReference>
<dbReference type="PANTHER" id="PTHR44591:SF3">
    <property type="entry name" value="RESPONSE REGULATORY DOMAIN-CONTAINING PROTEIN"/>
    <property type="match status" value="1"/>
</dbReference>
<evidence type="ECO:0000256" key="1">
    <source>
        <dbReference type="ARBA" id="ARBA00022553"/>
    </source>
</evidence>
<evidence type="ECO:0000256" key="2">
    <source>
        <dbReference type="PROSITE-ProRule" id="PRU00110"/>
    </source>
</evidence>
<dbReference type="InterPro" id="IPR001789">
    <property type="entry name" value="Sig_transdc_resp-reg_receiver"/>
</dbReference>
<dbReference type="InterPro" id="IPR008207">
    <property type="entry name" value="Sig_transdc_His_kin_Hpt_dom"/>
</dbReference>